<dbReference type="GO" id="GO:0016020">
    <property type="term" value="C:membrane"/>
    <property type="evidence" value="ECO:0007669"/>
    <property type="project" value="InterPro"/>
</dbReference>
<dbReference type="InterPro" id="IPR015449">
    <property type="entry name" value="K_chnl_Ca-activ_SK"/>
</dbReference>
<dbReference type="EnsemblMetazoa" id="RPRC005273-RA">
    <property type="protein sequence ID" value="RPRC005273-PA"/>
    <property type="gene ID" value="RPRC005273"/>
</dbReference>
<name>T1HMJ9_RHOPR</name>
<keyword evidence="2" id="KW-1185">Reference proteome</keyword>
<dbReference type="Proteomes" id="UP000015103">
    <property type="component" value="Unassembled WGS sequence"/>
</dbReference>
<dbReference type="InParanoid" id="T1HMJ9"/>
<dbReference type="EMBL" id="ACPB03015255">
    <property type="status" value="NOT_ANNOTATED_CDS"/>
    <property type="molecule type" value="Genomic_DNA"/>
</dbReference>
<organism evidence="1 2">
    <name type="scientific">Rhodnius prolixus</name>
    <name type="common">Triatomid bug</name>
    <dbReference type="NCBI Taxonomy" id="13249"/>
    <lineage>
        <taxon>Eukaryota</taxon>
        <taxon>Metazoa</taxon>
        <taxon>Ecdysozoa</taxon>
        <taxon>Arthropoda</taxon>
        <taxon>Hexapoda</taxon>
        <taxon>Insecta</taxon>
        <taxon>Pterygota</taxon>
        <taxon>Neoptera</taxon>
        <taxon>Paraneoptera</taxon>
        <taxon>Hemiptera</taxon>
        <taxon>Heteroptera</taxon>
        <taxon>Panheteroptera</taxon>
        <taxon>Cimicomorpha</taxon>
        <taxon>Reduviidae</taxon>
        <taxon>Triatominae</taxon>
        <taxon>Rhodnius</taxon>
    </lineage>
</organism>
<reference evidence="1" key="1">
    <citation type="submission" date="2015-05" db="UniProtKB">
        <authorList>
            <consortium name="EnsemblMetazoa"/>
        </authorList>
    </citation>
    <scope>IDENTIFICATION</scope>
</reference>
<protein>
    <submittedName>
        <fullName evidence="1">Uncharacterized protein</fullName>
    </submittedName>
</protein>
<dbReference type="AlphaFoldDB" id="T1HMJ9"/>
<accession>T1HMJ9</accession>
<dbReference type="VEuPathDB" id="VectorBase:RPRC005273"/>
<evidence type="ECO:0000313" key="1">
    <source>
        <dbReference type="EnsemblMetazoa" id="RPRC005273-PA"/>
    </source>
</evidence>
<dbReference type="HOGENOM" id="CLU_1429684_0_0_1"/>
<sequence>MDANLGPEVSEQVVQPQLLAHNNNATLFLQDWMAIMLIVVLFTGKFDYRELCEKLRKPVSTLSIPGAMKGGGTGGGGVAGGVAGAEEAGIALVGVHSEYPRYTEERALGGGLICKGQSLGSSGNLNGSKHKPNVGYRLGRRKALFEKRKRISDYALVMGMFGIIIMVIENELSSAGVYTKELLMLIIRSF</sequence>
<dbReference type="eggNOG" id="KOG3684">
    <property type="taxonomic scope" value="Eukaryota"/>
</dbReference>
<evidence type="ECO:0000313" key="2">
    <source>
        <dbReference type="Proteomes" id="UP000015103"/>
    </source>
</evidence>
<proteinExistence type="predicted"/>
<dbReference type="OMA" id="SEYPRYV"/>
<dbReference type="EMBL" id="ACPB03015254">
    <property type="status" value="NOT_ANNOTATED_CDS"/>
    <property type="molecule type" value="Genomic_DNA"/>
</dbReference>
<dbReference type="PANTHER" id="PTHR10153">
    <property type="entry name" value="SMALL CONDUCTANCE CALCIUM-ACTIVATED POTASSIUM CHANNEL"/>
    <property type="match status" value="1"/>
</dbReference>
<dbReference type="STRING" id="13249.T1HMJ9"/>
<dbReference type="GO" id="GO:0016286">
    <property type="term" value="F:small conductance calcium-activated potassium channel activity"/>
    <property type="evidence" value="ECO:0007669"/>
    <property type="project" value="InterPro"/>
</dbReference>
<dbReference type="Pfam" id="PF03530">
    <property type="entry name" value="SK_channel"/>
    <property type="match status" value="1"/>
</dbReference>